<evidence type="ECO:0000256" key="1">
    <source>
        <dbReference type="ARBA" id="ARBA00001933"/>
    </source>
</evidence>
<dbReference type="NCBIfam" id="NF005758">
    <property type="entry name" value="PRK07582.1"/>
    <property type="match status" value="1"/>
</dbReference>
<gene>
    <name evidence="6" type="ORF">D2L64_03400</name>
</gene>
<comment type="cofactor">
    <cofactor evidence="1 4">
        <name>pyridoxal 5'-phosphate</name>
        <dbReference type="ChEBI" id="CHEBI:597326"/>
    </cofactor>
</comment>
<reference evidence="6 7" key="1">
    <citation type="submission" date="2018-08" db="EMBL/GenBank/DDBJ databases">
        <title>Jishengella sp. nov., isolated from a root of Azadirachta indica A. Juss. var. siamensis Valenton.</title>
        <authorList>
            <person name="Kuncharoen N."/>
            <person name="Tanasupawat S."/>
            <person name="Kudo T."/>
            <person name="Ohkuma M."/>
        </authorList>
    </citation>
    <scope>NUCLEOTIDE SEQUENCE [LARGE SCALE GENOMIC DNA]</scope>
    <source>
        <strain evidence="6 7">AZ1-13</strain>
    </source>
</reference>
<sequence>MSEYEFRSPEQYEHRFPAGGDGTRCVRAGLPAPAPGAPFLPGPVFAAPYHLDPEQGPAAAPNGYGRPDNPTRRLLESAIGELEGGECRVFASGQAAITGLLLAVSRAGDTVVLPADGYFPVRAFADDTLAGNGVRVLLAPTAGPYPSFEGVRLVLVETPANPGLDVVDLPALAERVHAAGALLAVDNTTATPLGQRPLDLGADLVVASGTKALTGHSDLLLGYLATRSAELLDRLTAWRTATGAVPGAFDAWLAHRSLATLDLRLARQSANAEALARLLASRADVSGLRWPGLPGDPAYPVATRQLRRMPGVLSFDLGGAERVARFLGASRLVAAATSFGGLHTTADRRAQWGDDTPPGFVRLSCGVEDTVDLIADVSAALDATA</sequence>
<dbReference type="SUPFAM" id="SSF53383">
    <property type="entry name" value="PLP-dependent transferases"/>
    <property type="match status" value="1"/>
</dbReference>
<dbReference type="InterPro" id="IPR000277">
    <property type="entry name" value="Cys/Met-Metab_PyrdxlP-dep_enz"/>
</dbReference>
<comment type="similarity">
    <text evidence="4">Belongs to the trans-sulfuration enzymes family.</text>
</comment>
<evidence type="ECO:0000256" key="3">
    <source>
        <dbReference type="PIRSR" id="PIRSR001434-2"/>
    </source>
</evidence>
<keyword evidence="6" id="KW-0456">Lyase</keyword>
<dbReference type="OrthoDB" id="9780685at2"/>
<dbReference type="EC" id="4.4.1.1" evidence="6"/>
<name>A0A418MZC7_9ACTN</name>
<evidence type="ECO:0000313" key="6">
    <source>
        <dbReference type="EMBL" id="RIV40675.1"/>
    </source>
</evidence>
<comment type="caution">
    <text evidence="6">The sequence shown here is derived from an EMBL/GenBank/DDBJ whole genome shotgun (WGS) entry which is preliminary data.</text>
</comment>
<dbReference type="Pfam" id="PF01053">
    <property type="entry name" value="Cys_Met_Meta_PP"/>
    <property type="match status" value="1"/>
</dbReference>
<evidence type="ECO:0000256" key="2">
    <source>
        <dbReference type="ARBA" id="ARBA00022898"/>
    </source>
</evidence>
<keyword evidence="7" id="KW-1185">Reference proteome</keyword>
<dbReference type="GO" id="GO:0004123">
    <property type="term" value="F:cystathionine gamma-lyase activity"/>
    <property type="evidence" value="ECO:0007669"/>
    <property type="project" value="TreeGrafter"/>
</dbReference>
<dbReference type="InterPro" id="IPR015424">
    <property type="entry name" value="PyrdxlP-dep_Trfase"/>
</dbReference>
<dbReference type="Gene3D" id="3.90.1150.10">
    <property type="entry name" value="Aspartate Aminotransferase, domain 1"/>
    <property type="match status" value="1"/>
</dbReference>
<evidence type="ECO:0000313" key="7">
    <source>
        <dbReference type="Proteomes" id="UP000283832"/>
    </source>
</evidence>
<dbReference type="GO" id="GO:0019343">
    <property type="term" value="P:cysteine biosynthetic process via cystathionine"/>
    <property type="evidence" value="ECO:0007669"/>
    <property type="project" value="TreeGrafter"/>
</dbReference>
<dbReference type="PIRSF" id="PIRSF001434">
    <property type="entry name" value="CGS"/>
    <property type="match status" value="1"/>
</dbReference>
<dbReference type="Proteomes" id="UP000283832">
    <property type="component" value="Unassembled WGS sequence"/>
</dbReference>
<dbReference type="GO" id="GO:0005737">
    <property type="term" value="C:cytoplasm"/>
    <property type="evidence" value="ECO:0007669"/>
    <property type="project" value="TreeGrafter"/>
</dbReference>
<dbReference type="GO" id="GO:0019346">
    <property type="term" value="P:transsulfuration"/>
    <property type="evidence" value="ECO:0007669"/>
    <property type="project" value="InterPro"/>
</dbReference>
<dbReference type="GO" id="GO:0030170">
    <property type="term" value="F:pyridoxal phosphate binding"/>
    <property type="evidence" value="ECO:0007669"/>
    <property type="project" value="InterPro"/>
</dbReference>
<dbReference type="PANTHER" id="PTHR11808:SF85">
    <property type="entry name" value="CYSTATHIONINE GAMMA-LYASE-RELATED"/>
    <property type="match status" value="1"/>
</dbReference>
<dbReference type="InterPro" id="IPR015422">
    <property type="entry name" value="PyrdxlP-dep_Trfase_small"/>
</dbReference>
<feature type="region of interest" description="Disordered" evidence="5">
    <location>
        <begin position="50"/>
        <end position="70"/>
    </location>
</feature>
<dbReference type="AlphaFoldDB" id="A0A418MZC7"/>
<dbReference type="InterPro" id="IPR015421">
    <property type="entry name" value="PyrdxlP-dep_Trfase_major"/>
</dbReference>
<evidence type="ECO:0000256" key="5">
    <source>
        <dbReference type="SAM" id="MobiDB-lite"/>
    </source>
</evidence>
<organism evidence="6 7">
    <name type="scientific">Micromonospora radicis</name>
    <dbReference type="NCBI Taxonomy" id="1894971"/>
    <lineage>
        <taxon>Bacteria</taxon>
        <taxon>Bacillati</taxon>
        <taxon>Actinomycetota</taxon>
        <taxon>Actinomycetes</taxon>
        <taxon>Micromonosporales</taxon>
        <taxon>Micromonosporaceae</taxon>
        <taxon>Micromonospora</taxon>
    </lineage>
</organism>
<dbReference type="RefSeq" id="WP_119573046.1">
    <property type="nucleotide sequence ID" value="NZ_QXEC01000002.1"/>
</dbReference>
<dbReference type="PANTHER" id="PTHR11808">
    <property type="entry name" value="TRANS-SULFURATION ENZYME FAMILY MEMBER"/>
    <property type="match status" value="1"/>
</dbReference>
<accession>A0A418MZC7</accession>
<feature type="modified residue" description="N6-(pyridoxal phosphate)lysine" evidence="3">
    <location>
        <position position="211"/>
    </location>
</feature>
<evidence type="ECO:0000256" key="4">
    <source>
        <dbReference type="RuleBase" id="RU362118"/>
    </source>
</evidence>
<keyword evidence="2 3" id="KW-0663">Pyridoxal phosphate</keyword>
<dbReference type="EMBL" id="QXEC01000002">
    <property type="protein sequence ID" value="RIV40675.1"/>
    <property type="molecule type" value="Genomic_DNA"/>
</dbReference>
<dbReference type="Gene3D" id="3.40.640.10">
    <property type="entry name" value="Type I PLP-dependent aspartate aminotransferase-like (Major domain)"/>
    <property type="match status" value="1"/>
</dbReference>
<protein>
    <submittedName>
        <fullName evidence="6">Cystathionine gamma-lyase</fullName>
        <ecNumber evidence="6">4.4.1.1</ecNumber>
    </submittedName>
</protein>
<proteinExistence type="inferred from homology"/>